<dbReference type="EMBL" id="CABITT030000006">
    <property type="protein sequence ID" value="VVB07232.1"/>
    <property type="molecule type" value="Genomic_DNA"/>
</dbReference>
<dbReference type="Pfam" id="PF05514">
    <property type="entry name" value="HR_lesion"/>
    <property type="match status" value="1"/>
</dbReference>
<accession>A0A565C0V9</accession>
<organism evidence="1 2">
    <name type="scientific">Arabis nemorensis</name>
    <dbReference type="NCBI Taxonomy" id="586526"/>
    <lineage>
        <taxon>Eukaryota</taxon>
        <taxon>Viridiplantae</taxon>
        <taxon>Streptophyta</taxon>
        <taxon>Embryophyta</taxon>
        <taxon>Tracheophyta</taxon>
        <taxon>Spermatophyta</taxon>
        <taxon>Magnoliopsida</taxon>
        <taxon>eudicotyledons</taxon>
        <taxon>Gunneridae</taxon>
        <taxon>Pentapetalae</taxon>
        <taxon>rosids</taxon>
        <taxon>malvids</taxon>
        <taxon>Brassicales</taxon>
        <taxon>Brassicaceae</taxon>
        <taxon>Arabideae</taxon>
        <taxon>Arabis</taxon>
    </lineage>
</organism>
<dbReference type="InterPro" id="IPR008637">
    <property type="entry name" value="HR_lesion"/>
</dbReference>
<keyword evidence="2" id="KW-1185">Reference proteome</keyword>
<evidence type="ECO:0000313" key="2">
    <source>
        <dbReference type="Proteomes" id="UP000489600"/>
    </source>
</evidence>
<protein>
    <submittedName>
        <fullName evidence="1">Uncharacterized protein</fullName>
    </submittedName>
</protein>
<sequence>MMMRKGRNEEFDFTAMKGVGGLLFVIGNVFGAYRLVRLLLVHLVVTTRKFIAYQLYDFKNLNIVIDKKGALQLKPFSLMTMDNE</sequence>
<gene>
    <name evidence="1" type="ORF">ANE_LOCUS17676</name>
</gene>
<name>A0A565C0V9_9BRAS</name>
<dbReference type="AlphaFoldDB" id="A0A565C0V9"/>
<comment type="caution">
    <text evidence="1">The sequence shown here is derived from an EMBL/GenBank/DDBJ whole genome shotgun (WGS) entry which is preliminary data.</text>
</comment>
<reference evidence="1" key="1">
    <citation type="submission" date="2019-07" db="EMBL/GenBank/DDBJ databases">
        <authorList>
            <person name="Dittberner H."/>
        </authorList>
    </citation>
    <scope>NUCLEOTIDE SEQUENCE [LARGE SCALE GENOMIC DNA]</scope>
</reference>
<dbReference type="Proteomes" id="UP000489600">
    <property type="component" value="Unassembled WGS sequence"/>
</dbReference>
<proteinExistence type="predicted"/>
<evidence type="ECO:0000313" key="1">
    <source>
        <dbReference type="EMBL" id="VVB07232.1"/>
    </source>
</evidence>